<reference evidence="1" key="1">
    <citation type="submission" date="2021-01" db="EMBL/GenBank/DDBJ databases">
        <authorList>
            <person name="Corre E."/>
            <person name="Pelletier E."/>
            <person name="Niang G."/>
            <person name="Scheremetjew M."/>
            <person name="Finn R."/>
            <person name="Kale V."/>
            <person name="Holt S."/>
            <person name="Cochrane G."/>
            <person name="Meng A."/>
            <person name="Brown T."/>
            <person name="Cohen L."/>
        </authorList>
    </citation>
    <scope>NUCLEOTIDE SEQUENCE</scope>
    <source>
        <strain evidence="1">UTEX LB 985</strain>
    </source>
</reference>
<sequence length="179" mass="19989">MGNLKEAAKRPGPGAYEIPSRAFDPNCGQVWGTAKRTLTTDAAATKAYRDTISKEQLNSYRGLPDMGSDALDELLREERLAAVPRPAPVAPMSHQTFLKQLDSIPRLLRGNVFGGGAYDISRQKYNRSTLMADMHQQPWAEGRRVAPIDRKNYHFPNEFSEQIDAASRMGLTLYGIKKH</sequence>
<dbReference type="AlphaFoldDB" id="A0A7S2IQ53"/>
<organism evidence="1">
    <name type="scientific">Haptolina brevifila</name>
    <dbReference type="NCBI Taxonomy" id="156173"/>
    <lineage>
        <taxon>Eukaryota</taxon>
        <taxon>Haptista</taxon>
        <taxon>Haptophyta</taxon>
        <taxon>Prymnesiophyceae</taxon>
        <taxon>Prymnesiales</taxon>
        <taxon>Prymnesiaceae</taxon>
        <taxon>Haptolina</taxon>
    </lineage>
</organism>
<protein>
    <submittedName>
        <fullName evidence="1">Uncharacterized protein</fullName>
    </submittedName>
</protein>
<proteinExistence type="predicted"/>
<accession>A0A7S2IQ53</accession>
<name>A0A7S2IQ53_9EUKA</name>
<gene>
    <name evidence="1" type="ORF">CBRE1094_LOCUS36177</name>
</gene>
<dbReference type="EMBL" id="HBGU01066351">
    <property type="protein sequence ID" value="CAD9525921.1"/>
    <property type="molecule type" value="Transcribed_RNA"/>
</dbReference>
<evidence type="ECO:0000313" key="1">
    <source>
        <dbReference type="EMBL" id="CAD9525921.1"/>
    </source>
</evidence>